<dbReference type="EMBL" id="JANUHA010000005">
    <property type="protein sequence ID" value="MCS0596483.1"/>
    <property type="molecule type" value="Genomic_DNA"/>
</dbReference>
<keyword evidence="2" id="KW-1185">Reference proteome</keyword>
<evidence type="ECO:0000313" key="2">
    <source>
        <dbReference type="Proteomes" id="UP001206572"/>
    </source>
</evidence>
<protein>
    <recommendedName>
        <fullName evidence="3">Tetratricopeptide repeat protein</fullName>
    </recommendedName>
</protein>
<accession>A0ABT2AJS6</accession>
<name>A0ABT2AJS6_9BURK</name>
<proteinExistence type="predicted"/>
<evidence type="ECO:0000313" key="1">
    <source>
        <dbReference type="EMBL" id="MCS0596483.1"/>
    </source>
</evidence>
<comment type="caution">
    <text evidence="1">The sequence shown here is derived from an EMBL/GenBank/DDBJ whole genome shotgun (WGS) entry which is preliminary data.</text>
</comment>
<gene>
    <name evidence="1" type="ORF">NX780_08975</name>
</gene>
<dbReference type="RefSeq" id="WP_258827523.1">
    <property type="nucleotide sequence ID" value="NZ_JANUHA010000005.1"/>
</dbReference>
<sequence length="259" mass="29100">MTVVDPRMFDAMQLREAGRYEEALTLLGQLFDEADSEPAPSRNRYFMTMLEWQFLLEVHPPAQAPLRARRDAQVERLLGGAEYAGSTPGEAGDFRRAPRFFLIAEMNELLGDERSTWETFKKLDAVYPAQAHSYAHVALDAAVAMRDYALAERYCGEPLDLLDAVNAGAREHPLFPPQRHPPRLAMDLSNLAKAVRIGMAILRGRGEDAEADKLREALLAGLESAELMNLARRELDEPGTITRVVVEHQMAEEDRERAL</sequence>
<evidence type="ECO:0008006" key="3">
    <source>
        <dbReference type="Google" id="ProtNLM"/>
    </source>
</evidence>
<organism evidence="1 2">
    <name type="scientific">Massilia agri</name>
    <dbReference type="NCBI Taxonomy" id="1886785"/>
    <lineage>
        <taxon>Bacteria</taxon>
        <taxon>Pseudomonadati</taxon>
        <taxon>Pseudomonadota</taxon>
        <taxon>Betaproteobacteria</taxon>
        <taxon>Burkholderiales</taxon>
        <taxon>Oxalobacteraceae</taxon>
        <taxon>Telluria group</taxon>
        <taxon>Massilia</taxon>
    </lineage>
</organism>
<reference evidence="1 2" key="1">
    <citation type="submission" date="2022-08" db="EMBL/GenBank/DDBJ databases">
        <title>Reclassification of Massilia species as members of the genera Telluria, Duganella, Pseudoduganella, Mokoshia gen. nov. and Zemynaea gen. nov. using orthogonal and non-orthogonal genome-based approaches.</title>
        <authorList>
            <person name="Bowman J.P."/>
        </authorList>
    </citation>
    <scope>NUCLEOTIDE SEQUENCE [LARGE SCALE GENOMIC DNA]</scope>
    <source>
        <strain evidence="1 2">JCM 31661</strain>
    </source>
</reference>
<dbReference type="Proteomes" id="UP001206572">
    <property type="component" value="Unassembled WGS sequence"/>
</dbReference>